<dbReference type="SUPFAM" id="SSF53335">
    <property type="entry name" value="S-adenosyl-L-methionine-dependent methyltransferases"/>
    <property type="match status" value="1"/>
</dbReference>
<dbReference type="EMBL" id="JAVRAF010000029">
    <property type="protein sequence ID" value="MDX8305780.1"/>
    <property type="molecule type" value="Genomic_DNA"/>
</dbReference>
<dbReference type="AlphaFoldDB" id="A0AAW9FIU3"/>
<keyword evidence="1" id="KW-0489">Methyltransferase</keyword>
<proteinExistence type="predicted"/>
<dbReference type="CDD" id="cd02440">
    <property type="entry name" value="AdoMet_MTases"/>
    <property type="match status" value="1"/>
</dbReference>
<protein>
    <submittedName>
        <fullName evidence="1">Class I SAM-dependent methyltransferase</fullName>
    </submittedName>
</protein>
<dbReference type="RefSeq" id="WP_320203844.1">
    <property type="nucleotide sequence ID" value="NZ_CP192782.1"/>
</dbReference>
<evidence type="ECO:0000313" key="1">
    <source>
        <dbReference type="EMBL" id="MDX8305780.1"/>
    </source>
</evidence>
<dbReference type="Gene3D" id="3.40.50.150">
    <property type="entry name" value="Vaccinia Virus protein VP39"/>
    <property type="match status" value="1"/>
</dbReference>
<sequence length="292" mass="33074">MGETLKHIWQEFSANISRISSNLIARKPKVGHQDARSNGFDQYEKRVPHAQNAIDLLEGWTSAFPLDGLTAGTTPLFADGRVSGALNAFGSVEGLQLLEVGPLEGMHTYILNQHRPANIDVIEANKSCFLRCLVTKEILKLDRASFYLGDIQEWLRVVDRQYDFALASGVLYHMPDPGEFLRLLAMRANSVFIWTHYYDDNAMPVDDVRRNPFSGNVENRSVAGMSVRYYERSYQHAEANASFCGGMKDRHYWLQRDEILGLLQHLGYSEVIVQGDYQDHPGGPCFSLFARR</sequence>
<keyword evidence="1" id="KW-0808">Transferase</keyword>
<accession>A0AAW9FIU3</accession>
<dbReference type="GO" id="GO:0032259">
    <property type="term" value="P:methylation"/>
    <property type="evidence" value="ECO:0007669"/>
    <property type="project" value="UniProtKB-KW"/>
</dbReference>
<dbReference type="InterPro" id="IPR029063">
    <property type="entry name" value="SAM-dependent_MTases_sf"/>
</dbReference>
<gene>
    <name evidence="1" type="ORF">RMR22_26520</name>
</gene>
<organism evidence="1">
    <name type="scientific">Agrobacterium rosae</name>
    <dbReference type="NCBI Taxonomy" id="1972867"/>
    <lineage>
        <taxon>Bacteria</taxon>
        <taxon>Pseudomonadati</taxon>
        <taxon>Pseudomonadota</taxon>
        <taxon>Alphaproteobacteria</taxon>
        <taxon>Hyphomicrobiales</taxon>
        <taxon>Rhizobiaceae</taxon>
        <taxon>Rhizobium/Agrobacterium group</taxon>
        <taxon>Agrobacterium</taxon>
    </lineage>
</organism>
<dbReference type="GO" id="GO:0008168">
    <property type="term" value="F:methyltransferase activity"/>
    <property type="evidence" value="ECO:0007669"/>
    <property type="project" value="UniProtKB-KW"/>
</dbReference>
<name>A0AAW9FIU3_9HYPH</name>
<reference evidence="1" key="1">
    <citation type="journal article" date="2023" name="Phytobiomes J">
        <title>Deciphering the key players within the bacterial microbiota associated with aerial crown gall tumors on rhododendron: Insights into the gallobiome.</title>
        <authorList>
            <person name="Kuzmanovic N."/>
            <person name="Nesme J."/>
            <person name="Wolf J."/>
            <person name="Neumann-Schaal M."/>
            <person name="Petersen J."/>
            <person name="Fernandez-Gnecco G."/>
            <person name="Sproeer C."/>
            <person name="Bunk B."/>
            <person name="Overmann J."/>
            <person name="Sorensen S.J."/>
            <person name="Idczak E."/>
            <person name="Smalla K."/>
        </authorList>
    </citation>
    <scope>NUCLEOTIDE SEQUENCE</scope>
    <source>
        <strain evidence="1">Rho-11.1</strain>
    </source>
</reference>
<comment type="caution">
    <text evidence="1">The sequence shown here is derived from an EMBL/GenBank/DDBJ whole genome shotgun (WGS) entry which is preliminary data.</text>
</comment>